<feature type="compositionally biased region" description="Basic residues" evidence="1">
    <location>
        <begin position="133"/>
        <end position="142"/>
    </location>
</feature>
<feature type="region of interest" description="Disordered" evidence="1">
    <location>
        <begin position="1"/>
        <end position="20"/>
    </location>
</feature>
<dbReference type="Proteomes" id="UP000305362">
    <property type="component" value="Unassembled WGS sequence"/>
</dbReference>
<gene>
    <name evidence="6" type="ORF">E3Q02_03413</name>
    <name evidence="5" type="ORF">E3Q03_03196</name>
    <name evidence="4" type="ORF">E3Q10_03228</name>
    <name evidence="3" type="ORF">E3Q17_03357</name>
    <name evidence="2" type="ORF">E3Q22_03414</name>
</gene>
<organism evidence="2 11">
    <name type="scientific">Wallemia mellicola</name>
    <dbReference type="NCBI Taxonomy" id="1708541"/>
    <lineage>
        <taxon>Eukaryota</taxon>
        <taxon>Fungi</taxon>
        <taxon>Dikarya</taxon>
        <taxon>Basidiomycota</taxon>
        <taxon>Wallemiomycotina</taxon>
        <taxon>Wallemiomycetes</taxon>
        <taxon>Wallemiales</taxon>
        <taxon>Wallemiaceae</taxon>
        <taxon>Wallemia</taxon>
    </lineage>
</organism>
<evidence type="ECO:0000313" key="2">
    <source>
        <dbReference type="EMBL" id="TIB76655.1"/>
    </source>
</evidence>
<dbReference type="EMBL" id="SPRW01000045">
    <property type="protein sequence ID" value="TIC62556.1"/>
    <property type="molecule type" value="Genomic_DNA"/>
</dbReference>
<evidence type="ECO:0000313" key="5">
    <source>
        <dbReference type="EMBL" id="TIC60446.1"/>
    </source>
</evidence>
<evidence type="ECO:0000256" key="1">
    <source>
        <dbReference type="SAM" id="MobiDB-lite"/>
    </source>
</evidence>
<dbReference type="EMBL" id="SPRV01000040">
    <property type="protein sequence ID" value="TIC60446.1"/>
    <property type="molecule type" value="Genomic_DNA"/>
</dbReference>
<comment type="caution">
    <text evidence="2">The sequence shown here is derived from an EMBL/GenBank/DDBJ whole genome shotgun (WGS) entry which is preliminary data.</text>
</comment>
<dbReference type="Proteomes" id="UP000309601">
    <property type="component" value="Unassembled WGS sequence"/>
</dbReference>
<dbReference type="EMBL" id="SPRH01000047">
    <property type="protein sequence ID" value="TIB97529.1"/>
    <property type="molecule type" value="Genomic_DNA"/>
</dbReference>
<evidence type="ECO:0000313" key="3">
    <source>
        <dbReference type="EMBL" id="TIB97529.1"/>
    </source>
</evidence>
<evidence type="ECO:0000313" key="10">
    <source>
        <dbReference type="Proteomes" id="UP000309601"/>
    </source>
</evidence>
<dbReference type="Proteomes" id="UP000305647">
    <property type="component" value="Unassembled WGS sequence"/>
</dbReference>
<evidence type="ECO:0000313" key="11">
    <source>
        <dbReference type="Proteomes" id="UP000310685"/>
    </source>
</evidence>
<dbReference type="EMBL" id="SPRC01000043">
    <property type="protein sequence ID" value="TIB76655.1"/>
    <property type="molecule type" value="Genomic_DNA"/>
</dbReference>
<evidence type="ECO:0000313" key="8">
    <source>
        <dbReference type="Proteomes" id="UP000305647"/>
    </source>
</evidence>
<protein>
    <recommendedName>
        <fullName evidence="12">Histone deacetylase complex subunit SAP30 Sin3 binding domain-containing protein</fullName>
    </recommendedName>
</protein>
<feature type="region of interest" description="Disordered" evidence="1">
    <location>
        <begin position="112"/>
        <end position="156"/>
    </location>
</feature>
<dbReference type="EMBL" id="SPRO01000041">
    <property type="protein sequence ID" value="TIC28344.1"/>
    <property type="molecule type" value="Genomic_DNA"/>
</dbReference>
<name>A0A4T0R101_9BASI</name>
<feature type="compositionally biased region" description="Polar residues" evidence="1">
    <location>
        <begin position="1"/>
        <end position="12"/>
    </location>
</feature>
<evidence type="ECO:0000313" key="4">
    <source>
        <dbReference type="EMBL" id="TIC28344.1"/>
    </source>
</evidence>
<evidence type="ECO:0008006" key="12">
    <source>
        <dbReference type="Google" id="ProtNLM"/>
    </source>
</evidence>
<reference evidence="7 8" key="1">
    <citation type="submission" date="2019-03" db="EMBL/GenBank/DDBJ databases">
        <title>Sequencing 25 genomes of Wallemia mellicola.</title>
        <authorList>
            <person name="Gostincar C."/>
        </authorList>
    </citation>
    <scope>NUCLEOTIDE SEQUENCE [LARGE SCALE GENOMIC DNA]</scope>
    <source>
        <strain evidence="3 9">EXF-1262</strain>
        <strain evidence="6 10">EXF-1274</strain>
        <strain evidence="5 7">EXF-1277</strain>
        <strain evidence="2 11">EXF-6152</strain>
        <strain evidence="4 8">EXF-8738</strain>
    </source>
</reference>
<dbReference type="AlphaFoldDB" id="A0A4T0R101"/>
<dbReference type="Proteomes" id="UP000310685">
    <property type="component" value="Unassembled WGS sequence"/>
</dbReference>
<dbReference type="Proteomes" id="UP000307169">
    <property type="component" value="Unassembled WGS sequence"/>
</dbReference>
<accession>A0A4T0R101</accession>
<feature type="compositionally biased region" description="Acidic residues" evidence="1">
    <location>
        <begin position="116"/>
        <end position="126"/>
    </location>
</feature>
<evidence type="ECO:0000313" key="9">
    <source>
        <dbReference type="Proteomes" id="UP000307169"/>
    </source>
</evidence>
<dbReference type="OrthoDB" id="3361956at2759"/>
<proteinExistence type="predicted"/>
<evidence type="ECO:0000313" key="6">
    <source>
        <dbReference type="EMBL" id="TIC62556.1"/>
    </source>
</evidence>
<sequence>MSYIRQIQQNQPNKRRRHDESNVFTSINGYSRHISTKSSKNPDHKADGELRIEGSDSLYLDLSTLPPPALHKYMTNYGLAAQLPPRPRDATAAVVLPFALRPSLEHYFEAAQGDNNNDEEMNEEMSDNGSTSMRRRPSRKTSRSVSAHHDDQDEMLDPEDMEEEAILADVDDAHQLFNKVVSSHYREQNVREVDSVVSFVHALRSKSTDLILYVLISHNPNR</sequence>
<evidence type="ECO:0000313" key="7">
    <source>
        <dbReference type="Proteomes" id="UP000305362"/>
    </source>
</evidence>